<dbReference type="GO" id="GO:0003755">
    <property type="term" value="F:peptidyl-prolyl cis-trans isomerase activity"/>
    <property type="evidence" value="ECO:0007669"/>
    <property type="project" value="UniProtKB-UniRule"/>
</dbReference>
<reference evidence="10 11" key="1">
    <citation type="submission" date="2020-07" db="EMBL/GenBank/DDBJ databases">
        <title>Sequencing the genomes of 1000 actinobacteria strains.</title>
        <authorList>
            <person name="Klenk H.-P."/>
        </authorList>
    </citation>
    <scope>NUCLEOTIDE SEQUENCE [LARGE SCALE GENOMIC DNA]</scope>
    <source>
        <strain evidence="10 11">DSM 24723</strain>
    </source>
</reference>
<dbReference type="InterPro" id="IPR024936">
    <property type="entry name" value="Cyclophilin-type_PPIase"/>
</dbReference>
<keyword evidence="6 8" id="KW-0697">Rotamase</keyword>
<dbReference type="FunFam" id="2.40.100.10:FF:000028">
    <property type="entry name" value="Peptidyl-prolyl cis-trans isomerase"/>
    <property type="match status" value="1"/>
</dbReference>
<dbReference type="RefSeq" id="WP_179462071.1">
    <property type="nucleotide sequence ID" value="NZ_JACBZX010000001.1"/>
</dbReference>
<sequence length="173" mass="18643">MKAILHTNHGDITLTLFGNQAPKTVDNFVGLATGKADYRDDAGRTSPTPFYDGLTFHRIILNFMIQGGCPVGQGVGGPGYTFDDEIHPELRFDKPYLLAMANAGKRMGKGTNGSQFFITTTTPDWLNGKHTIFGEVADQAGRDVVDAISAVPTGAMDKPTEPVVIESVEILED</sequence>
<dbReference type="InterPro" id="IPR020892">
    <property type="entry name" value="Cyclophilin-type_PPIase_CS"/>
</dbReference>
<evidence type="ECO:0000256" key="3">
    <source>
        <dbReference type="ARBA" id="ARBA00004496"/>
    </source>
</evidence>
<evidence type="ECO:0000256" key="5">
    <source>
        <dbReference type="ARBA" id="ARBA00022490"/>
    </source>
</evidence>
<comment type="caution">
    <text evidence="10">The sequence shown here is derived from an EMBL/GenBank/DDBJ whole genome shotgun (WGS) entry which is preliminary data.</text>
</comment>
<dbReference type="EMBL" id="JACBZX010000001">
    <property type="protein sequence ID" value="NYG36589.1"/>
    <property type="molecule type" value="Genomic_DNA"/>
</dbReference>
<dbReference type="Proteomes" id="UP000592181">
    <property type="component" value="Unassembled WGS sequence"/>
</dbReference>
<dbReference type="InterPro" id="IPR002130">
    <property type="entry name" value="Cyclophilin-type_PPIase_dom"/>
</dbReference>
<dbReference type="Pfam" id="PF00160">
    <property type="entry name" value="Pro_isomerase"/>
    <property type="match status" value="1"/>
</dbReference>
<dbReference type="EC" id="5.2.1.8" evidence="8"/>
<keyword evidence="5" id="KW-0963">Cytoplasm</keyword>
<dbReference type="SUPFAM" id="SSF50891">
    <property type="entry name" value="Cyclophilin-like"/>
    <property type="match status" value="1"/>
</dbReference>
<dbReference type="PANTHER" id="PTHR45625:SF4">
    <property type="entry name" value="PEPTIDYLPROLYL ISOMERASE DOMAIN AND WD REPEAT-CONTAINING PROTEIN 1"/>
    <property type="match status" value="1"/>
</dbReference>
<comment type="similarity">
    <text evidence="4 8">Belongs to the cyclophilin-type PPIase family.</text>
</comment>
<proteinExistence type="inferred from homology"/>
<dbReference type="PROSITE" id="PS00170">
    <property type="entry name" value="CSA_PPIASE_1"/>
    <property type="match status" value="1"/>
</dbReference>
<dbReference type="PIRSF" id="PIRSF001467">
    <property type="entry name" value="Peptidylpro_ismrse"/>
    <property type="match status" value="1"/>
</dbReference>
<gene>
    <name evidence="10" type="ORF">BJY28_001058</name>
</gene>
<accession>A0A852X148</accession>
<protein>
    <recommendedName>
        <fullName evidence="8">Peptidyl-prolyl cis-trans isomerase</fullName>
        <shortName evidence="8">PPIase</shortName>
        <ecNumber evidence="8">5.2.1.8</ecNumber>
    </recommendedName>
</protein>
<feature type="domain" description="PPIase cyclophilin-type" evidence="9">
    <location>
        <begin position="1"/>
        <end position="170"/>
    </location>
</feature>
<dbReference type="PRINTS" id="PR00153">
    <property type="entry name" value="CSAPPISMRASE"/>
</dbReference>
<evidence type="ECO:0000256" key="4">
    <source>
        <dbReference type="ARBA" id="ARBA00007365"/>
    </source>
</evidence>
<keyword evidence="11" id="KW-1185">Reference proteome</keyword>
<comment type="function">
    <text evidence="2 8">PPIases accelerate the folding of proteins. It catalyzes the cis-trans isomerization of proline imidic peptide bonds in oligopeptides.</text>
</comment>
<dbReference type="Gene3D" id="2.40.100.10">
    <property type="entry name" value="Cyclophilin-like"/>
    <property type="match status" value="1"/>
</dbReference>
<evidence type="ECO:0000313" key="11">
    <source>
        <dbReference type="Proteomes" id="UP000592181"/>
    </source>
</evidence>
<evidence type="ECO:0000259" key="9">
    <source>
        <dbReference type="PROSITE" id="PS50072"/>
    </source>
</evidence>
<dbReference type="InterPro" id="IPR029000">
    <property type="entry name" value="Cyclophilin-like_dom_sf"/>
</dbReference>
<dbReference type="InterPro" id="IPR044666">
    <property type="entry name" value="Cyclophilin_A-like"/>
</dbReference>
<dbReference type="AlphaFoldDB" id="A0A852X148"/>
<dbReference type="GO" id="GO:0005737">
    <property type="term" value="C:cytoplasm"/>
    <property type="evidence" value="ECO:0007669"/>
    <property type="project" value="UniProtKB-SubCell"/>
</dbReference>
<evidence type="ECO:0000256" key="1">
    <source>
        <dbReference type="ARBA" id="ARBA00000971"/>
    </source>
</evidence>
<name>A0A852X148_9MICO</name>
<organism evidence="10 11">
    <name type="scientific">Janibacter alkaliphilus</name>
    <dbReference type="NCBI Taxonomy" id="1069963"/>
    <lineage>
        <taxon>Bacteria</taxon>
        <taxon>Bacillati</taxon>
        <taxon>Actinomycetota</taxon>
        <taxon>Actinomycetes</taxon>
        <taxon>Micrococcales</taxon>
        <taxon>Intrasporangiaceae</taxon>
        <taxon>Janibacter</taxon>
    </lineage>
</organism>
<dbReference type="CDD" id="cd00317">
    <property type="entry name" value="cyclophilin"/>
    <property type="match status" value="1"/>
</dbReference>
<comment type="subcellular location">
    <subcellularLocation>
        <location evidence="3">Cytoplasm</location>
    </subcellularLocation>
</comment>
<dbReference type="PROSITE" id="PS50072">
    <property type="entry name" value="CSA_PPIASE_2"/>
    <property type="match status" value="1"/>
</dbReference>
<evidence type="ECO:0000256" key="2">
    <source>
        <dbReference type="ARBA" id="ARBA00002388"/>
    </source>
</evidence>
<dbReference type="GO" id="GO:0006457">
    <property type="term" value="P:protein folding"/>
    <property type="evidence" value="ECO:0007669"/>
    <property type="project" value="InterPro"/>
</dbReference>
<comment type="catalytic activity">
    <reaction evidence="1 8">
        <text>[protein]-peptidylproline (omega=180) = [protein]-peptidylproline (omega=0)</text>
        <dbReference type="Rhea" id="RHEA:16237"/>
        <dbReference type="Rhea" id="RHEA-COMP:10747"/>
        <dbReference type="Rhea" id="RHEA-COMP:10748"/>
        <dbReference type="ChEBI" id="CHEBI:83833"/>
        <dbReference type="ChEBI" id="CHEBI:83834"/>
        <dbReference type="EC" id="5.2.1.8"/>
    </reaction>
</comment>
<evidence type="ECO:0000313" key="10">
    <source>
        <dbReference type="EMBL" id="NYG36589.1"/>
    </source>
</evidence>
<evidence type="ECO:0000256" key="8">
    <source>
        <dbReference type="RuleBase" id="RU363019"/>
    </source>
</evidence>
<evidence type="ECO:0000256" key="6">
    <source>
        <dbReference type="ARBA" id="ARBA00023110"/>
    </source>
</evidence>
<dbReference type="PANTHER" id="PTHR45625">
    <property type="entry name" value="PEPTIDYL-PROLYL CIS-TRANS ISOMERASE-RELATED"/>
    <property type="match status" value="1"/>
</dbReference>
<keyword evidence="7 8" id="KW-0413">Isomerase</keyword>
<evidence type="ECO:0000256" key="7">
    <source>
        <dbReference type="ARBA" id="ARBA00023235"/>
    </source>
</evidence>